<evidence type="ECO:0000313" key="2">
    <source>
        <dbReference type="Proteomes" id="UP000183508"/>
    </source>
</evidence>
<proteinExistence type="predicted"/>
<evidence type="ECO:0000313" key="1">
    <source>
        <dbReference type="EMBL" id="SFV06278.1"/>
    </source>
</evidence>
<keyword evidence="2" id="KW-1185">Reference proteome</keyword>
<name>A0A1I7L9G5_9BACL</name>
<organism evidence="1 2">
    <name type="scientific">Alicyclobacillus macrosporangiidus</name>
    <dbReference type="NCBI Taxonomy" id="392015"/>
    <lineage>
        <taxon>Bacteria</taxon>
        <taxon>Bacillati</taxon>
        <taxon>Bacillota</taxon>
        <taxon>Bacilli</taxon>
        <taxon>Bacillales</taxon>
        <taxon>Alicyclobacillaceae</taxon>
        <taxon>Alicyclobacillus</taxon>
    </lineage>
</organism>
<sequence>MGDKAAMAALLPWSETLRLTCETENNEMLTNPAVRFGGGAF</sequence>
<dbReference type="AlphaFoldDB" id="A0A1I7L9G5"/>
<dbReference type="Proteomes" id="UP000183508">
    <property type="component" value="Unassembled WGS sequence"/>
</dbReference>
<protein>
    <submittedName>
        <fullName evidence="1">Uncharacterized protein</fullName>
    </submittedName>
</protein>
<reference evidence="2" key="1">
    <citation type="submission" date="2016-10" db="EMBL/GenBank/DDBJ databases">
        <authorList>
            <person name="Varghese N."/>
        </authorList>
    </citation>
    <scope>NUCLEOTIDE SEQUENCE [LARGE SCALE GENOMIC DNA]</scope>
    <source>
        <strain evidence="2">DSM 17980</strain>
    </source>
</reference>
<gene>
    <name evidence="1" type="ORF">SAMN05421543_12920</name>
</gene>
<accession>A0A1I7L9G5</accession>
<dbReference type="STRING" id="392015.SAMN05421543_12920"/>
<dbReference type="EMBL" id="FPBV01000029">
    <property type="protein sequence ID" value="SFV06278.1"/>
    <property type="molecule type" value="Genomic_DNA"/>
</dbReference>